<evidence type="ECO:0000313" key="1">
    <source>
        <dbReference type="EMBL" id="MBP2473852.1"/>
    </source>
</evidence>
<dbReference type="EMBL" id="JAGIOO010000001">
    <property type="protein sequence ID" value="MBP2473852.1"/>
    <property type="molecule type" value="Genomic_DNA"/>
</dbReference>
<proteinExistence type="predicted"/>
<evidence type="ECO:0000313" key="2">
    <source>
        <dbReference type="Proteomes" id="UP001519363"/>
    </source>
</evidence>
<sequence length="190" mass="21850">MRPDDRVYSWHIPLKAHAPMHRLATQYQWALSQVPQLRLCTPPWLRLPLRDLGPATEIRYTDVQDITAAVQERLTAIPVCTLTTGEVIRRRGTLSLEVHGDLRPLQRTLEAAVASVLGWRPRWHRPPRLLLAHHTESVDPLQLRRVLSTVQTRPVDIRVDSISLALLRWHSGQHLWSELDRVALAEPANR</sequence>
<dbReference type="RefSeq" id="WP_143342894.1">
    <property type="nucleotide sequence ID" value="NZ_JAGIOO010000001.1"/>
</dbReference>
<accession>A0ABS5AC47</accession>
<reference evidence="1 2" key="1">
    <citation type="submission" date="2021-03" db="EMBL/GenBank/DDBJ databases">
        <title>Sequencing the genomes of 1000 actinobacteria strains.</title>
        <authorList>
            <person name="Klenk H.-P."/>
        </authorList>
    </citation>
    <scope>NUCLEOTIDE SEQUENCE [LARGE SCALE GENOMIC DNA]</scope>
    <source>
        <strain evidence="1 2">DSM 44580</strain>
    </source>
</reference>
<protein>
    <submittedName>
        <fullName evidence="1">Uncharacterized protein</fullName>
    </submittedName>
</protein>
<gene>
    <name evidence="1" type="ORF">JOF53_002724</name>
</gene>
<keyword evidence="2" id="KW-1185">Reference proteome</keyword>
<comment type="caution">
    <text evidence="1">The sequence shown here is derived from an EMBL/GenBank/DDBJ whole genome shotgun (WGS) entry which is preliminary data.</text>
</comment>
<organism evidence="1 2">
    <name type="scientific">Crossiella equi</name>
    <dbReference type="NCBI Taxonomy" id="130796"/>
    <lineage>
        <taxon>Bacteria</taxon>
        <taxon>Bacillati</taxon>
        <taxon>Actinomycetota</taxon>
        <taxon>Actinomycetes</taxon>
        <taxon>Pseudonocardiales</taxon>
        <taxon>Pseudonocardiaceae</taxon>
        <taxon>Crossiella</taxon>
    </lineage>
</organism>
<dbReference type="Proteomes" id="UP001519363">
    <property type="component" value="Unassembled WGS sequence"/>
</dbReference>
<name>A0ABS5AC47_9PSEU</name>